<reference evidence="4 5" key="1">
    <citation type="submission" date="2019-02" db="EMBL/GenBank/DDBJ databases">
        <title>Deep-cultivation of Planctomycetes and their phenomic and genomic characterization uncovers novel biology.</title>
        <authorList>
            <person name="Wiegand S."/>
            <person name="Jogler M."/>
            <person name="Boedeker C."/>
            <person name="Pinto D."/>
            <person name="Vollmers J."/>
            <person name="Rivas-Marin E."/>
            <person name="Kohn T."/>
            <person name="Peeters S.H."/>
            <person name="Heuer A."/>
            <person name="Rast P."/>
            <person name="Oberbeckmann S."/>
            <person name="Bunk B."/>
            <person name="Jeske O."/>
            <person name="Meyerdierks A."/>
            <person name="Storesund J.E."/>
            <person name="Kallscheuer N."/>
            <person name="Luecker S."/>
            <person name="Lage O.M."/>
            <person name="Pohl T."/>
            <person name="Merkel B.J."/>
            <person name="Hornburger P."/>
            <person name="Mueller R.-W."/>
            <person name="Bruemmer F."/>
            <person name="Labrenz M."/>
            <person name="Spormann A.M."/>
            <person name="Op den Camp H."/>
            <person name="Overmann J."/>
            <person name="Amann R."/>
            <person name="Jetten M.S.M."/>
            <person name="Mascher T."/>
            <person name="Medema M.H."/>
            <person name="Devos D.P."/>
            <person name="Kaster A.-K."/>
            <person name="Ovreas L."/>
            <person name="Rohde M."/>
            <person name="Galperin M.Y."/>
            <person name="Jogler C."/>
        </authorList>
    </citation>
    <scope>NUCLEOTIDE SEQUENCE [LARGE SCALE GENOMIC DNA]</scope>
    <source>
        <strain evidence="4 5">Poly30</strain>
    </source>
</reference>
<dbReference type="Pfam" id="PF12710">
    <property type="entry name" value="HAD"/>
    <property type="match status" value="1"/>
</dbReference>
<dbReference type="EMBL" id="CP036434">
    <property type="protein sequence ID" value="QDV05968.1"/>
    <property type="molecule type" value="Genomic_DNA"/>
</dbReference>
<accession>A0A518EPF6</accession>
<keyword evidence="5" id="KW-1185">Reference proteome</keyword>
<dbReference type="Proteomes" id="UP000320390">
    <property type="component" value="Chromosome"/>
</dbReference>
<dbReference type="Gene3D" id="3.40.50.1000">
    <property type="entry name" value="HAD superfamily/HAD-like"/>
    <property type="match status" value="1"/>
</dbReference>
<evidence type="ECO:0000313" key="5">
    <source>
        <dbReference type="Proteomes" id="UP000320390"/>
    </source>
</evidence>
<dbReference type="RefSeq" id="WP_145195728.1">
    <property type="nucleotide sequence ID" value="NZ_CP036434.1"/>
</dbReference>
<evidence type="ECO:0000256" key="3">
    <source>
        <dbReference type="ARBA" id="ARBA00022842"/>
    </source>
</evidence>
<dbReference type="InterPro" id="IPR023214">
    <property type="entry name" value="HAD_sf"/>
</dbReference>
<dbReference type="SUPFAM" id="SSF56784">
    <property type="entry name" value="HAD-like"/>
    <property type="match status" value="1"/>
</dbReference>
<dbReference type="NCBIfam" id="TIGR01488">
    <property type="entry name" value="HAD-SF-IB"/>
    <property type="match status" value="1"/>
</dbReference>
<dbReference type="InterPro" id="IPR050582">
    <property type="entry name" value="HAD-like_SerB"/>
</dbReference>
<dbReference type="GO" id="GO:0046872">
    <property type="term" value="F:metal ion binding"/>
    <property type="evidence" value="ECO:0007669"/>
    <property type="project" value="UniProtKB-KW"/>
</dbReference>
<sequence>MSTRSGIAFFDLDHTLVNGDSDSSFIDFMDVRGLLPDGVQEAKAPINAAYMAGEPWQVPYRALLREIYRDRSVAETMALAAEHAVSHVMPMLFRGARALLEEARERRGHLVLLTTTNQVVTTPLLELLGLDGLLSTQMEVQGSRFTGEVVGEFCTGPGKEIALRAYCEQRGVDPADCAMYGDGRSDMDALAAVGEPVAVHPNHGLAKKAAELGWPVLDLAV</sequence>
<dbReference type="EC" id="3.1.3.3" evidence="4"/>
<name>A0A518EPF6_9BACT</name>
<dbReference type="PANTHER" id="PTHR43344:SF13">
    <property type="entry name" value="PHOSPHATASE RV3661-RELATED"/>
    <property type="match status" value="1"/>
</dbReference>
<evidence type="ECO:0000256" key="1">
    <source>
        <dbReference type="ARBA" id="ARBA00022723"/>
    </source>
</evidence>
<dbReference type="GO" id="GO:0016787">
    <property type="term" value="F:hydrolase activity"/>
    <property type="evidence" value="ECO:0007669"/>
    <property type="project" value="UniProtKB-KW"/>
</dbReference>
<keyword evidence="2 4" id="KW-0378">Hydrolase</keyword>
<keyword evidence="1" id="KW-0479">Metal-binding</keyword>
<evidence type="ECO:0000256" key="2">
    <source>
        <dbReference type="ARBA" id="ARBA00022801"/>
    </source>
</evidence>
<proteinExistence type="predicted"/>
<protein>
    <submittedName>
        <fullName evidence="4">Phosphoserine phosphatase</fullName>
        <ecNumber evidence="4">3.1.3.3</ecNumber>
    </submittedName>
</protein>
<dbReference type="InterPro" id="IPR036412">
    <property type="entry name" value="HAD-like_sf"/>
</dbReference>
<keyword evidence="3" id="KW-0460">Magnesium</keyword>
<evidence type="ECO:0000313" key="4">
    <source>
        <dbReference type="EMBL" id="QDV05968.1"/>
    </source>
</evidence>
<gene>
    <name evidence="4" type="primary">serB</name>
    <name evidence="4" type="ORF">Poly30_14710</name>
</gene>
<dbReference type="PANTHER" id="PTHR43344">
    <property type="entry name" value="PHOSPHOSERINE PHOSPHATASE"/>
    <property type="match status" value="1"/>
</dbReference>
<dbReference type="Gene3D" id="1.20.1440.100">
    <property type="entry name" value="SG protein - dephosphorylation function"/>
    <property type="match status" value="1"/>
</dbReference>
<dbReference type="OrthoDB" id="9805604at2"/>
<dbReference type="AlphaFoldDB" id="A0A518EPF6"/>
<organism evidence="4 5">
    <name type="scientific">Saltatorellus ferox</name>
    <dbReference type="NCBI Taxonomy" id="2528018"/>
    <lineage>
        <taxon>Bacteria</taxon>
        <taxon>Pseudomonadati</taxon>
        <taxon>Planctomycetota</taxon>
        <taxon>Planctomycetia</taxon>
        <taxon>Planctomycetia incertae sedis</taxon>
        <taxon>Saltatorellus</taxon>
    </lineage>
</organism>